<dbReference type="KEGG" id="vg:7750993"/>
<keyword evidence="2" id="KW-0547">Nucleotide-binding</keyword>
<keyword evidence="2" id="KW-0067">ATP-binding</keyword>
<evidence type="ECO:0000313" key="2">
    <source>
        <dbReference type="EMBL" id="ACO37059.1"/>
    </source>
</evidence>
<gene>
    <name evidence="2" type="ORF">lb338_phage_138</name>
</gene>
<dbReference type="SUPFAM" id="SSF52540">
    <property type="entry name" value="P-loop containing nucleoside triphosphate hydrolases"/>
    <property type="match status" value="1"/>
</dbReference>
<dbReference type="GeneID" id="7750993"/>
<dbReference type="Gene3D" id="3.40.50.300">
    <property type="entry name" value="P-loop containing nucleotide triphosphate hydrolases"/>
    <property type="match status" value="1"/>
</dbReference>
<dbReference type="InterPro" id="IPR007694">
    <property type="entry name" value="DNA_helicase_DnaB-like_C"/>
</dbReference>
<protein>
    <submittedName>
        <fullName evidence="2">Putative helicase</fullName>
    </submittedName>
</protein>
<sequence length="501" mass="56888">MREEDAPLVKQVLYRALADPDYASNVFGKIPCTEEMYGDYKQVAIEIRNHYRKYSDPMSVSALQTALINFLKRGRKDNSDNVDTFMEQAKEVSNYSQRENYANDQEIKDQIDSWSRNQMATSVLVRELSKSPDVGSPEVIQRIMSGLNDAMSAGSMSGVTGWVSLFDENDIDNVVSSMKDVRSKTIPFGWQHLDTMLGGGLAAGELGLIIAPFGRGKSNFMINVAKRYAVNSRKNVLYVALEEKVGRLATREFRMVSNQGMSDIKDSEGNINEAKVKLQLKAFYKAREQGLIGDLDIVTSNPQTISPAGIEKIIQQYALKRGHYPDALFIDYPELMDNPFLKEGINEFRAVGMLYEAIRRIAGQYNMITWVASQTNRTVVDQEIANAYSIEGSKQKLNTVELSLTMNQNQDEFDNGYMRLYIDKIRNPETTVDRMLYFCVDKKSVSIREENESEHEAHLQLLQKGKSSKFGDYEKEGLSKKDLDEKRKKANDFIESWQNKG</sequence>
<keyword evidence="2" id="KW-0378">Hydrolase</keyword>
<evidence type="ECO:0000313" key="3">
    <source>
        <dbReference type="Proteomes" id="UP000001878"/>
    </source>
</evidence>
<accession>C1KFP8</accession>
<dbReference type="GO" id="GO:0003678">
    <property type="term" value="F:DNA helicase activity"/>
    <property type="evidence" value="ECO:0007669"/>
    <property type="project" value="InterPro"/>
</dbReference>
<dbReference type="Proteomes" id="UP000001878">
    <property type="component" value="Segment"/>
</dbReference>
<dbReference type="PROSITE" id="PS51199">
    <property type="entry name" value="SF4_HELICASE"/>
    <property type="match status" value="1"/>
</dbReference>
<dbReference type="OrthoDB" id="2035at10239"/>
<name>C1KFP8_9CAUD</name>
<dbReference type="EMBL" id="FJ822135">
    <property type="protein sequence ID" value="ACO37059.1"/>
    <property type="molecule type" value="Genomic_DNA"/>
</dbReference>
<dbReference type="RefSeq" id="YP_002790817.1">
    <property type="nucleotide sequence ID" value="NC_012530.1"/>
</dbReference>
<dbReference type="PRINTS" id="PR01874">
    <property type="entry name" value="DNAREPAIRADA"/>
</dbReference>
<dbReference type="GO" id="GO:0006260">
    <property type="term" value="P:DNA replication"/>
    <property type="evidence" value="ECO:0007669"/>
    <property type="project" value="InterPro"/>
</dbReference>
<proteinExistence type="predicted"/>
<reference evidence="2 3" key="1">
    <citation type="journal article" date="2009" name="Gene">
        <title>Genome of a virulent bacteriophage Lb338-1 that lyses the probiotic Lactobacillus paracasei cheese strain.</title>
        <authorList>
            <person name="Alemayehu D."/>
            <person name="Ross R.P."/>
            <person name="O'Sullivan O."/>
            <person name="Coffey A."/>
            <person name="Stanton C."/>
            <person name="Fitzgerald G.F."/>
            <person name="McAuliffe O."/>
        </authorList>
    </citation>
    <scope>NUCLEOTIDE SEQUENCE [LARGE SCALE GENOMIC DNA]</scope>
    <source>
        <strain evidence="2">Lb338-1</strain>
    </source>
</reference>
<dbReference type="InterPro" id="IPR027417">
    <property type="entry name" value="P-loop_NTPase"/>
</dbReference>
<organism evidence="2 3">
    <name type="scientific">Lactobacillus phage Lb338-1</name>
    <dbReference type="NCBI Taxonomy" id="2892342"/>
    <lineage>
        <taxon>Viruses</taxon>
        <taxon>Duplodnaviria</taxon>
        <taxon>Heunggongvirae</taxon>
        <taxon>Uroviricota</taxon>
        <taxon>Caudoviricetes</taxon>
        <taxon>Herelleviridae</taxon>
        <taxon>Mooreparkvirus</taxon>
        <taxon>Mooreparkvirus Lb3381</taxon>
    </lineage>
</organism>
<dbReference type="Pfam" id="PF03796">
    <property type="entry name" value="DnaB_C"/>
    <property type="match status" value="1"/>
</dbReference>
<keyword evidence="3" id="KW-1185">Reference proteome</keyword>
<evidence type="ECO:0000259" key="1">
    <source>
        <dbReference type="PROSITE" id="PS51199"/>
    </source>
</evidence>
<keyword evidence="2" id="KW-0347">Helicase</keyword>
<dbReference type="GO" id="GO:0005524">
    <property type="term" value="F:ATP binding"/>
    <property type="evidence" value="ECO:0007669"/>
    <property type="project" value="InterPro"/>
</dbReference>
<feature type="domain" description="SF4 helicase" evidence="1">
    <location>
        <begin position="179"/>
        <end position="454"/>
    </location>
</feature>